<dbReference type="EMBL" id="VSSQ01018810">
    <property type="protein sequence ID" value="MPM62329.1"/>
    <property type="molecule type" value="Genomic_DNA"/>
</dbReference>
<name>A0A645BA27_9ZZZZ</name>
<proteinExistence type="predicted"/>
<dbReference type="Pfam" id="PF11146">
    <property type="entry name" value="DUF2905"/>
    <property type="match status" value="1"/>
</dbReference>
<reference evidence="2" key="1">
    <citation type="submission" date="2019-08" db="EMBL/GenBank/DDBJ databases">
        <authorList>
            <person name="Kucharzyk K."/>
            <person name="Murdoch R.W."/>
            <person name="Higgins S."/>
            <person name="Loffler F."/>
        </authorList>
    </citation>
    <scope>NUCLEOTIDE SEQUENCE</scope>
</reference>
<organism evidence="2">
    <name type="scientific">bioreactor metagenome</name>
    <dbReference type="NCBI Taxonomy" id="1076179"/>
    <lineage>
        <taxon>unclassified sequences</taxon>
        <taxon>metagenomes</taxon>
        <taxon>ecological metagenomes</taxon>
    </lineage>
</organism>
<gene>
    <name evidence="2" type="ORF">SDC9_109195</name>
</gene>
<feature type="transmembrane region" description="Helical" evidence="1">
    <location>
        <begin position="12"/>
        <end position="29"/>
    </location>
</feature>
<evidence type="ECO:0008006" key="3">
    <source>
        <dbReference type="Google" id="ProtNLM"/>
    </source>
</evidence>
<dbReference type="AlphaFoldDB" id="A0A645BA27"/>
<dbReference type="PANTHER" id="PTHR36443:SF1">
    <property type="entry name" value="BSR5223 PROTEIN"/>
    <property type="match status" value="1"/>
</dbReference>
<accession>A0A645BA27</accession>
<dbReference type="InterPro" id="IPR021320">
    <property type="entry name" value="DUF2905"/>
</dbReference>
<protein>
    <recommendedName>
        <fullName evidence="3">DUF2905 domain-containing protein</fullName>
    </recommendedName>
</protein>
<comment type="caution">
    <text evidence="2">The sequence shown here is derived from an EMBL/GenBank/DDBJ whole genome shotgun (WGS) entry which is preliminary data.</text>
</comment>
<sequence length="75" mass="8298">MPFGFDSFGKTLMVFGAILFVFGLIVHFGGKVINFGRLPGDIRIEGENFGFYLPIVSSIVISIVLTIILNIFSKR</sequence>
<feature type="transmembrane region" description="Helical" evidence="1">
    <location>
        <begin position="49"/>
        <end position="72"/>
    </location>
</feature>
<keyword evidence="1" id="KW-0812">Transmembrane</keyword>
<keyword evidence="1" id="KW-1133">Transmembrane helix</keyword>
<keyword evidence="1" id="KW-0472">Membrane</keyword>
<dbReference type="PANTHER" id="PTHR36443">
    <property type="entry name" value="BSR5223 PROTEIN"/>
    <property type="match status" value="1"/>
</dbReference>
<evidence type="ECO:0000256" key="1">
    <source>
        <dbReference type="SAM" id="Phobius"/>
    </source>
</evidence>
<evidence type="ECO:0000313" key="2">
    <source>
        <dbReference type="EMBL" id="MPM62329.1"/>
    </source>
</evidence>